<keyword evidence="2" id="KW-0614">Plasmid</keyword>
<feature type="signal peptide" evidence="1">
    <location>
        <begin position="1"/>
        <end position="32"/>
    </location>
</feature>
<organism evidence="2 3">
    <name type="scientific">Exiguobacterium aurantiacum</name>
    <dbReference type="NCBI Taxonomy" id="33987"/>
    <lineage>
        <taxon>Bacteria</taxon>
        <taxon>Bacillati</taxon>
        <taxon>Bacillota</taxon>
        <taxon>Bacilli</taxon>
        <taxon>Bacillales</taxon>
        <taxon>Bacillales Family XII. Incertae Sedis</taxon>
        <taxon>Exiguobacterium</taxon>
    </lineage>
</organism>
<evidence type="ECO:0000313" key="3">
    <source>
        <dbReference type="Proteomes" id="UP001060325"/>
    </source>
</evidence>
<dbReference type="RefSeq" id="WP_082665795.1">
    <property type="nucleotide sequence ID" value="NZ_CP101463.1"/>
</dbReference>
<accession>A0ABY5FSM2</accession>
<dbReference type="InterPro" id="IPR024079">
    <property type="entry name" value="MetalloPept_cat_dom_sf"/>
</dbReference>
<geneLocation type="plasmid" evidence="2 3">
    <name>pCXA</name>
</geneLocation>
<evidence type="ECO:0000313" key="2">
    <source>
        <dbReference type="EMBL" id="UTT44530.1"/>
    </source>
</evidence>
<dbReference type="EMBL" id="CP101463">
    <property type="protein sequence ID" value="UTT44530.1"/>
    <property type="molecule type" value="Genomic_DNA"/>
</dbReference>
<name>A0ABY5FSM2_9BACL</name>
<evidence type="ECO:0000256" key="1">
    <source>
        <dbReference type="SAM" id="SignalP"/>
    </source>
</evidence>
<feature type="chain" id="PRO_5047351126" description="Peptidase M10 metallopeptidase domain-containing protein" evidence="1">
    <location>
        <begin position="33"/>
        <end position="191"/>
    </location>
</feature>
<gene>
    <name evidence="2" type="ORF">NMQ00_16125</name>
</gene>
<proteinExistence type="predicted"/>
<keyword evidence="1" id="KW-0732">Signal</keyword>
<dbReference type="Proteomes" id="UP001060325">
    <property type="component" value="Plasmid pCXA"/>
</dbReference>
<reference evidence="2" key="1">
    <citation type="submission" date="2022-07" db="EMBL/GenBank/DDBJ databases">
        <title>Complete genome of CX2.</title>
        <authorList>
            <person name="Cao G."/>
        </authorList>
    </citation>
    <scope>NUCLEOTIDE SEQUENCE</scope>
    <source>
        <strain evidence="2">CX2</strain>
        <plasmid evidence="2">pCXA</plasmid>
    </source>
</reference>
<dbReference type="SUPFAM" id="SSF55486">
    <property type="entry name" value="Metalloproteases ('zincins'), catalytic domain"/>
    <property type="match status" value="1"/>
</dbReference>
<keyword evidence="3" id="KW-1185">Reference proteome</keyword>
<sequence length="191" mass="21475">MFNTKKKRFKVWMALFTAVFFTTVCFESVAQADYFAGGRKNNAAPYAYYHSSVSTYGYVGNYDVARSYWNANSKVNIKKTTSTSARPDIYYVGNTSVSGLLGQIIPYTSTGTQAAVGGYWDYTTVFIYDNQMRAQSTFTSSRVNYNAAHEVGHTLKMAHVTPPYNSVMVQGWYNIPSTLTSYDSGEINKKW</sequence>
<evidence type="ECO:0008006" key="4">
    <source>
        <dbReference type="Google" id="ProtNLM"/>
    </source>
</evidence>
<dbReference type="Gene3D" id="3.40.390.10">
    <property type="entry name" value="Collagenase (Catalytic Domain)"/>
    <property type="match status" value="1"/>
</dbReference>
<protein>
    <recommendedName>
        <fullName evidence="4">Peptidase M10 metallopeptidase domain-containing protein</fullName>
    </recommendedName>
</protein>